<organism evidence="4 5">
    <name type="scientific">Lithohypha guttulata</name>
    <dbReference type="NCBI Taxonomy" id="1690604"/>
    <lineage>
        <taxon>Eukaryota</taxon>
        <taxon>Fungi</taxon>
        <taxon>Dikarya</taxon>
        <taxon>Ascomycota</taxon>
        <taxon>Pezizomycotina</taxon>
        <taxon>Eurotiomycetes</taxon>
        <taxon>Chaetothyriomycetidae</taxon>
        <taxon>Chaetothyriales</taxon>
        <taxon>Trichomeriaceae</taxon>
        <taxon>Lithohypha</taxon>
    </lineage>
</organism>
<feature type="compositionally biased region" description="Low complexity" evidence="1">
    <location>
        <begin position="93"/>
        <end position="109"/>
    </location>
</feature>
<keyword evidence="5" id="KW-1185">Reference proteome</keyword>
<dbReference type="Proteomes" id="UP001345013">
    <property type="component" value="Unassembled WGS sequence"/>
</dbReference>
<dbReference type="Pfam" id="PF00240">
    <property type="entry name" value="ubiquitin"/>
    <property type="match status" value="1"/>
</dbReference>
<dbReference type="PROSITE" id="PS50030">
    <property type="entry name" value="UBA"/>
    <property type="match status" value="1"/>
</dbReference>
<dbReference type="SMART" id="SM00213">
    <property type="entry name" value="UBQ"/>
    <property type="match status" value="1"/>
</dbReference>
<dbReference type="Gene3D" id="3.10.20.90">
    <property type="entry name" value="Phosphatidylinositol 3-kinase Catalytic Subunit, Chain A, domain 1"/>
    <property type="match status" value="1"/>
</dbReference>
<dbReference type="InterPro" id="IPR006636">
    <property type="entry name" value="STI1_HS-bd"/>
</dbReference>
<feature type="region of interest" description="Disordered" evidence="1">
    <location>
        <begin position="227"/>
        <end position="307"/>
    </location>
</feature>
<dbReference type="PROSITE" id="PS50053">
    <property type="entry name" value="UBIQUITIN_2"/>
    <property type="match status" value="1"/>
</dbReference>
<evidence type="ECO:0000313" key="5">
    <source>
        <dbReference type="Proteomes" id="UP001345013"/>
    </source>
</evidence>
<evidence type="ECO:0000259" key="3">
    <source>
        <dbReference type="PROSITE" id="PS50053"/>
    </source>
</evidence>
<feature type="compositionally biased region" description="Low complexity" evidence="1">
    <location>
        <begin position="252"/>
        <end position="267"/>
    </location>
</feature>
<dbReference type="InterPro" id="IPR015496">
    <property type="entry name" value="Ubiquilin"/>
</dbReference>
<proteinExistence type="predicted"/>
<accession>A0ABR0K1F2</accession>
<sequence length="466" mass="49219">MTDSTATEDATVTFSVKSSSGPKVTVTLPFTTTVADLKNKLAEPDMVNVPAASQRLIYSGKVLKDHETLAANNVKEGNTMHLVRSAASNQRQNPATQSTPASTTSNQQNAPPAGVPQNFASGTGNDPLVGLTGARYAGYPGMPSLESLAHPPSADDIARRLEDPNFAQQMNEALSNPQMIDMMINMNPQLRAMGPQMRQMLQSEGFRRMMTNPDSMRGMMEMQRAMGNDPLGGAGGQGAFAMPGATSTTDSQHQNQGQDQTQQQQQQNPLGNMFGGAGAGGMNPFMFMPPPPAGGDRSADPNANQANPFAALFNPAMFGQQQGQGQTDSNASTNNTPGAEPTNPSSPPPNSFANNPMLSNMMNNPMVQQMMNNPEAMRQAMQMMTGGGGGSGMGAMGGMDPFAALGGAGGFGQPADNRPPEERFATQLRQLNEMGFFNYDQNIQALSRSGGDVNGALEWLFSQPPS</sequence>
<feature type="region of interest" description="Disordered" evidence="1">
    <location>
        <begin position="320"/>
        <end position="361"/>
    </location>
</feature>
<protein>
    <submittedName>
        <fullName evidence="4">Uncharacterized protein</fullName>
    </submittedName>
</protein>
<reference evidence="4 5" key="1">
    <citation type="submission" date="2023-08" db="EMBL/GenBank/DDBJ databases">
        <title>Black Yeasts Isolated from many extreme environments.</title>
        <authorList>
            <person name="Coleine C."/>
            <person name="Stajich J.E."/>
            <person name="Selbmann L."/>
        </authorList>
    </citation>
    <scope>NUCLEOTIDE SEQUENCE [LARGE SCALE GENOMIC DNA]</scope>
    <source>
        <strain evidence="4 5">CCFEE 5885</strain>
    </source>
</reference>
<dbReference type="InterPro" id="IPR015940">
    <property type="entry name" value="UBA"/>
</dbReference>
<dbReference type="EMBL" id="JAVRRG010000148">
    <property type="protein sequence ID" value="KAK5080534.1"/>
    <property type="molecule type" value="Genomic_DNA"/>
</dbReference>
<gene>
    <name evidence="4" type="ORF">LTR24_008482</name>
</gene>
<dbReference type="SUPFAM" id="SSF54236">
    <property type="entry name" value="Ubiquitin-like"/>
    <property type="match status" value="1"/>
</dbReference>
<dbReference type="InterPro" id="IPR029071">
    <property type="entry name" value="Ubiquitin-like_domsf"/>
</dbReference>
<feature type="compositionally biased region" description="Low complexity" evidence="1">
    <location>
        <begin position="351"/>
        <end position="361"/>
    </location>
</feature>
<dbReference type="PANTHER" id="PTHR10677">
    <property type="entry name" value="UBIQUILIN"/>
    <property type="match status" value="1"/>
</dbReference>
<dbReference type="InterPro" id="IPR000626">
    <property type="entry name" value="Ubiquitin-like_dom"/>
</dbReference>
<feature type="domain" description="Ubiquitin-like" evidence="3">
    <location>
        <begin position="12"/>
        <end position="89"/>
    </location>
</feature>
<name>A0ABR0K1F2_9EURO</name>
<dbReference type="SUPFAM" id="SSF46934">
    <property type="entry name" value="UBA-like"/>
    <property type="match status" value="1"/>
</dbReference>
<evidence type="ECO:0000313" key="4">
    <source>
        <dbReference type="EMBL" id="KAK5080534.1"/>
    </source>
</evidence>
<dbReference type="SMART" id="SM00727">
    <property type="entry name" value="STI1"/>
    <property type="match status" value="3"/>
</dbReference>
<evidence type="ECO:0000256" key="1">
    <source>
        <dbReference type="SAM" id="MobiDB-lite"/>
    </source>
</evidence>
<feature type="region of interest" description="Disordered" evidence="1">
    <location>
        <begin position="86"/>
        <end position="126"/>
    </location>
</feature>
<dbReference type="InterPro" id="IPR009060">
    <property type="entry name" value="UBA-like_sf"/>
</dbReference>
<dbReference type="PANTHER" id="PTHR10677:SF3">
    <property type="entry name" value="FI07626P-RELATED"/>
    <property type="match status" value="1"/>
</dbReference>
<comment type="caution">
    <text evidence="4">The sequence shown here is derived from an EMBL/GenBank/DDBJ whole genome shotgun (WGS) entry which is preliminary data.</text>
</comment>
<feature type="compositionally biased region" description="Polar residues" evidence="1">
    <location>
        <begin position="320"/>
        <end position="337"/>
    </location>
</feature>
<dbReference type="SMART" id="SM00165">
    <property type="entry name" value="UBA"/>
    <property type="match status" value="1"/>
</dbReference>
<evidence type="ECO:0000259" key="2">
    <source>
        <dbReference type="PROSITE" id="PS50030"/>
    </source>
</evidence>
<feature type="domain" description="UBA" evidence="2">
    <location>
        <begin position="419"/>
        <end position="463"/>
    </location>
</feature>
<dbReference type="Gene3D" id="1.10.8.10">
    <property type="entry name" value="DNA helicase RuvA subunit, C-terminal domain"/>
    <property type="match status" value="1"/>
</dbReference>
<dbReference type="Pfam" id="PF00627">
    <property type="entry name" value="UBA"/>
    <property type="match status" value="1"/>
</dbReference>